<evidence type="ECO:0000259" key="4">
    <source>
        <dbReference type="Pfam" id="PF13407"/>
    </source>
</evidence>
<comment type="similarity">
    <text evidence="2">Belongs to the bacterial solute-binding protein 2 family.</text>
</comment>
<dbReference type="GO" id="GO:0030313">
    <property type="term" value="C:cell envelope"/>
    <property type="evidence" value="ECO:0007669"/>
    <property type="project" value="UniProtKB-SubCell"/>
</dbReference>
<dbReference type="GO" id="GO:0030246">
    <property type="term" value="F:carbohydrate binding"/>
    <property type="evidence" value="ECO:0007669"/>
    <property type="project" value="UniProtKB-ARBA"/>
</dbReference>
<name>A0A919QEP4_9ACTN</name>
<keyword evidence="6" id="KW-1185">Reference proteome</keyword>
<dbReference type="PANTHER" id="PTHR46847">
    <property type="entry name" value="D-ALLOSE-BINDING PERIPLASMIC PROTEIN-RELATED"/>
    <property type="match status" value="1"/>
</dbReference>
<dbReference type="AlphaFoldDB" id="A0A919QEP4"/>
<reference evidence="5" key="1">
    <citation type="submission" date="2021-01" db="EMBL/GenBank/DDBJ databases">
        <title>Whole genome shotgun sequence of Acrocarpospora phusangensis NBRC 108782.</title>
        <authorList>
            <person name="Komaki H."/>
            <person name="Tamura T."/>
        </authorList>
    </citation>
    <scope>NUCLEOTIDE SEQUENCE</scope>
    <source>
        <strain evidence="5">NBRC 108782</strain>
    </source>
</reference>
<sequence>MPPMKKAVVVLAAVALLAAGCSDESTPESAATPSAGPVAADASAGVAEAQKAVDEYRRPPTWQGPSDPVAIGGLSGKKVTYISVSNSIPVLKYWSDKVTELLQQHAGVQLNVVDAKGSVDEANKGFEQAIAQKADAIVFLALPPSLFQQQITRAKAAGIKVISAQTGIPGKLDAGQDAEVTFDYVKVGEIIGDWVVADSQGTAKGLVISSDDVPASQPQAQGTLNEVKRLCPACDMTMKDVQIPQWETSIGPLFQTTVNSDPTRTYLLPLYDGQALPGLGAIRTAGAGARVKVGAFNATPGIVEQLKDPASGLKLEVGGHNEWWAYACADQIFRVLAGATPIENYHVGLRIFDSTNVAEIQGEDEFAWYGATDYRTEFPALWTKS</sequence>
<evidence type="ECO:0000313" key="6">
    <source>
        <dbReference type="Proteomes" id="UP000640052"/>
    </source>
</evidence>
<accession>A0A919QEP4</accession>
<protein>
    <recommendedName>
        <fullName evidence="4">Periplasmic binding protein domain-containing protein</fullName>
    </recommendedName>
</protein>
<dbReference type="Proteomes" id="UP000640052">
    <property type="component" value="Unassembled WGS sequence"/>
</dbReference>
<keyword evidence="3" id="KW-0732">Signal</keyword>
<dbReference type="InterPro" id="IPR025997">
    <property type="entry name" value="SBP_2_dom"/>
</dbReference>
<organism evidence="5 6">
    <name type="scientific">Acrocarpospora phusangensis</name>
    <dbReference type="NCBI Taxonomy" id="1070424"/>
    <lineage>
        <taxon>Bacteria</taxon>
        <taxon>Bacillati</taxon>
        <taxon>Actinomycetota</taxon>
        <taxon>Actinomycetes</taxon>
        <taxon>Streptosporangiales</taxon>
        <taxon>Streptosporangiaceae</taxon>
        <taxon>Acrocarpospora</taxon>
    </lineage>
</organism>
<dbReference type="SUPFAM" id="SSF53822">
    <property type="entry name" value="Periplasmic binding protein-like I"/>
    <property type="match status" value="1"/>
</dbReference>
<dbReference type="EMBL" id="BOOA01000064">
    <property type="protein sequence ID" value="GIH27809.1"/>
    <property type="molecule type" value="Genomic_DNA"/>
</dbReference>
<dbReference type="InterPro" id="IPR028082">
    <property type="entry name" value="Peripla_BP_I"/>
</dbReference>
<evidence type="ECO:0000256" key="2">
    <source>
        <dbReference type="ARBA" id="ARBA00007639"/>
    </source>
</evidence>
<feature type="domain" description="Periplasmic binding protein" evidence="4">
    <location>
        <begin position="89"/>
        <end position="338"/>
    </location>
</feature>
<dbReference type="Gene3D" id="3.40.50.2300">
    <property type="match status" value="2"/>
</dbReference>
<evidence type="ECO:0000256" key="1">
    <source>
        <dbReference type="ARBA" id="ARBA00004196"/>
    </source>
</evidence>
<dbReference type="PANTHER" id="PTHR46847:SF1">
    <property type="entry name" value="D-ALLOSE-BINDING PERIPLASMIC PROTEIN-RELATED"/>
    <property type="match status" value="1"/>
</dbReference>
<proteinExistence type="inferred from homology"/>
<evidence type="ECO:0000313" key="5">
    <source>
        <dbReference type="EMBL" id="GIH27809.1"/>
    </source>
</evidence>
<dbReference type="Pfam" id="PF13407">
    <property type="entry name" value="Peripla_BP_4"/>
    <property type="match status" value="1"/>
</dbReference>
<gene>
    <name evidence="5" type="ORF">Aph01nite_61190</name>
</gene>
<dbReference type="PROSITE" id="PS51257">
    <property type="entry name" value="PROKAR_LIPOPROTEIN"/>
    <property type="match status" value="1"/>
</dbReference>
<comment type="caution">
    <text evidence="5">The sequence shown here is derived from an EMBL/GenBank/DDBJ whole genome shotgun (WGS) entry which is preliminary data.</text>
</comment>
<evidence type="ECO:0000256" key="3">
    <source>
        <dbReference type="ARBA" id="ARBA00022729"/>
    </source>
</evidence>
<comment type="subcellular location">
    <subcellularLocation>
        <location evidence="1">Cell envelope</location>
    </subcellularLocation>
</comment>